<proteinExistence type="predicted"/>
<organism evidence="2 3">
    <name type="scientific">Paraliobacillus ryukyuensis</name>
    <dbReference type="NCBI Taxonomy" id="200904"/>
    <lineage>
        <taxon>Bacteria</taxon>
        <taxon>Bacillati</taxon>
        <taxon>Bacillota</taxon>
        <taxon>Bacilli</taxon>
        <taxon>Bacillales</taxon>
        <taxon>Bacillaceae</taxon>
        <taxon>Paraliobacillus</taxon>
    </lineage>
</organism>
<name>A0A366DYD0_9BACI</name>
<gene>
    <name evidence="2" type="ORF">DES48_11014</name>
</gene>
<evidence type="ECO:0000256" key="1">
    <source>
        <dbReference type="SAM" id="SignalP"/>
    </source>
</evidence>
<keyword evidence="1" id="KW-0732">Signal</keyword>
<comment type="caution">
    <text evidence="2">The sequence shown here is derived from an EMBL/GenBank/DDBJ whole genome shotgun (WGS) entry which is preliminary data.</text>
</comment>
<evidence type="ECO:0000313" key="2">
    <source>
        <dbReference type="EMBL" id="RBO94529.1"/>
    </source>
</evidence>
<accession>A0A366DYD0</accession>
<feature type="chain" id="PRO_5039100054" evidence="1">
    <location>
        <begin position="23"/>
        <end position="139"/>
    </location>
</feature>
<sequence length="139" mass="16296">MNKQLHFILCFTLLFFLIGCTMQDKPSTSETKNAEQMNYPVSHNNVTDFILAEFDSVSKAKAIEYESKLIVAIQATTFQQINEQKIERKIKKELKKQFEYETIEVSSDQKIFMEINKMEKEGINKNHFNHIKKLLKDNA</sequence>
<dbReference type="AlphaFoldDB" id="A0A366DYD0"/>
<keyword evidence="3" id="KW-1185">Reference proteome</keyword>
<dbReference type="PROSITE" id="PS51257">
    <property type="entry name" value="PROKAR_LIPOPROTEIN"/>
    <property type="match status" value="1"/>
</dbReference>
<dbReference type="OrthoDB" id="2969307at2"/>
<feature type="signal peptide" evidence="1">
    <location>
        <begin position="1"/>
        <end position="22"/>
    </location>
</feature>
<reference evidence="2 3" key="1">
    <citation type="submission" date="2018-06" db="EMBL/GenBank/DDBJ databases">
        <title>Genomic Encyclopedia of Type Strains, Phase IV (KMG-IV): sequencing the most valuable type-strain genomes for metagenomic binning, comparative biology and taxonomic classification.</title>
        <authorList>
            <person name="Goeker M."/>
        </authorList>
    </citation>
    <scope>NUCLEOTIDE SEQUENCE [LARGE SCALE GENOMIC DNA]</scope>
    <source>
        <strain evidence="2 3">DSM 15140</strain>
    </source>
</reference>
<evidence type="ECO:0000313" key="3">
    <source>
        <dbReference type="Proteomes" id="UP000252254"/>
    </source>
</evidence>
<dbReference type="InterPro" id="IPR019076">
    <property type="entry name" value="Spore_lipoprot_YhcN/YlaJ-like"/>
</dbReference>
<keyword evidence="2" id="KW-0449">Lipoprotein</keyword>
<protein>
    <submittedName>
        <fullName evidence="2">Sporulation lipoprotein YhcN/YlaJ</fullName>
    </submittedName>
</protein>
<dbReference type="Pfam" id="PF09580">
    <property type="entry name" value="Spore_YhcN_YlaJ"/>
    <property type="match status" value="1"/>
</dbReference>
<dbReference type="Proteomes" id="UP000252254">
    <property type="component" value="Unassembled WGS sequence"/>
</dbReference>
<dbReference type="EMBL" id="QNRI01000010">
    <property type="protein sequence ID" value="RBO94529.1"/>
    <property type="molecule type" value="Genomic_DNA"/>
</dbReference>
<dbReference type="STRING" id="200904.GCA_900168775_01406"/>
<dbReference type="RefSeq" id="WP_079709300.1">
    <property type="nucleotide sequence ID" value="NZ_BAABQN010000009.1"/>
</dbReference>